<dbReference type="RefSeq" id="WP_184571003.1">
    <property type="nucleotide sequence ID" value="NZ_JACHJL010000004.1"/>
</dbReference>
<evidence type="ECO:0000313" key="3">
    <source>
        <dbReference type="Proteomes" id="UP000588098"/>
    </source>
</evidence>
<evidence type="ECO:0000256" key="1">
    <source>
        <dbReference type="SAM" id="MobiDB-lite"/>
    </source>
</evidence>
<evidence type="ECO:0000313" key="2">
    <source>
        <dbReference type="EMBL" id="MBB5934971.1"/>
    </source>
</evidence>
<keyword evidence="3" id="KW-1185">Reference proteome</keyword>
<gene>
    <name evidence="2" type="ORF">FHS42_002021</name>
</gene>
<sequence length="59" mass="6066">MERVAHELLELGDRGVVVDGLGGEQPGVAWASAENFSSPSSDSACRRADSAYGSASPSQ</sequence>
<reference evidence="2 3" key="1">
    <citation type="submission" date="2020-08" db="EMBL/GenBank/DDBJ databases">
        <title>Genomic Encyclopedia of Type Strains, Phase III (KMG-III): the genomes of soil and plant-associated and newly described type strains.</title>
        <authorList>
            <person name="Whitman W."/>
        </authorList>
    </citation>
    <scope>NUCLEOTIDE SEQUENCE [LARGE SCALE GENOMIC DNA]</scope>
    <source>
        <strain evidence="2 3">CECT 8305</strain>
    </source>
</reference>
<proteinExistence type="predicted"/>
<comment type="caution">
    <text evidence="2">The sequence shown here is derived from an EMBL/GenBank/DDBJ whole genome shotgun (WGS) entry which is preliminary data.</text>
</comment>
<feature type="region of interest" description="Disordered" evidence="1">
    <location>
        <begin position="33"/>
        <end position="59"/>
    </location>
</feature>
<protein>
    <submittedName>
        <fullName evidence="2">Uncharacterized protein</fullName>
    </submittedName>
</protein>
<dbReference type="EMBL" id="JACHJL010000004">
    <property type="protein sequence ID" value="MBB5934971.1"/>
    <property type="molecule type" value="Genomic_DNA"/>
</dbReference>
<accession>A0A7W9Q7J9</accession>
<name>A0A7W9Q7J9_9ACTN</name>
<dbReference type="AlphaFoldDB" id="A0A7W9Q7J9"/>
<organism evidence="2 3">
    <name type="scientific">Streptomyces zagrosensis</name>
    <dbReference type="NCBI Taxonomy" id="1042984"/>
    <lineage>
        <taxon>Bacteria</taxon>
        <taxon>Bacillati</taxon>
        <taxon>Actinomycetota</taxon>
        <taxon>Actinomycetes</taxon>
        <taxon>Kitasatosporales</taxon>
        <taxon>Streptomycetaceae</taxon>
        <taxon>Streptomyces</taxon>
    </lineage>
</organism>
<dbReference type="Proteomes" id="UP000588098">
    <property type="component" value="Unassembled WGS sequence"/>
</dbReference>